<gene>
    <name evidence="1" type="ORF">CQA01_14200</name>
</gene>
<evidence type="ECO:0000313" key="1">
    <source>
        <dbReference type="EMBL" id="GEO20886.1"/>
    </source>
</evidence>
<reference evidence="1 2" key="1">
    <citation type="submission" date="2019-07" db="EMBL/GenBank/DDBJ databases">
        <title>Whole genome shotgun sequence of Cyclobacterium qasimii NBRC 106168.</title>
        <authorList>
            <person name="Hosoyama A."/>
            <person name="Uohara A."/>
            <person name="Ohji S."/>
            <person name="Ichikawa N."/>
        </authorList>
    </citation>
    <scope>NUCLEOTIDE SEQUENCE [LARGE SCALE GENOMIC DNA]</scope>
    <source>
        <strain evidence="1 2">NBRC 106168</strain>
    </source>
</reference>
<proteinExistence type="predicted"/>
<keyword evidence="2" id="KW-1185">Reference proteome</keyword>
<name>A0A512C9J6_9BACT</name>
<organism evidence="1 2">
    <name type="scientific">Cyclobacterium qasimii</name>
    <dbReference type="NCBI Taxonomy" id="1350429"/>
    <lineage>
        <taxon>Bacteria</taxon>
        <taxon>Pseudomonadati</taxon>
        <taxon>Bacteroidota</taxon>
        <taxon>Cytophagia</taxon>
        <taxon>Cytophagales</taxon>
        <taxon>Cyclobacteriaceae</taxon>
        <taxon>Cyclobacterium</taxon>
    </lineage>
</organism>
<dbReference type="AlphaFoldDB" id="A0A512C9J6"/>
<dbReference type="Proteomes" id="UP000321301">
    <property type="component" value="Unassembled WGS sequence"/>
</dbReference>
<accession>A0A512C9J6</accession>
<sequence>MKYTKKYLDNLESNSEEEKLVIEDLLSKATKKDNLTSAESEYVFMLTQLLQGVNPTDKLDHKSFDCCKQPYFKNNYLIYAGNLNGSNPSFDFKGEIESGRKIVEIKELEEEHQEWLPNLSKFNHKDRLMNLIASEANIEIKKIREIAKTNFWGSNLLNAKIKEISLQSKFVYIEVKSMFEESKNDTLQIYFGLIEVIIDFNSIVHIFWRHYSEKSKPYDTKKSFHLDKKIKYYELPSELFKILEKIKNIISISDKINFFIPIKIRGIIYSLWTKKSKESIKEKGLVEVIRLSTFYPTEEINELNKISNDYFEIVIDTDLSVYKEKTTQ</sequence>
<dbReference type="RefSeq" id="WP_146947416.1">
    <property type="nucleotide sequence ID" value="NZ_BJYV01000004.1"/>
</dbReference>
<dbReference type="EMBL" id="BJYV01000004">
    <property type="protein sequence ID" value="GEO20886.1"/>
    <property type="molecule type" value="Genomic_DNA"/>
</dbReference>
<evidence type="ECO:0000313" key="2">
    <source>
        <dbReference type="Proteomes" id="UP000321301"/>
    </source>
</evidence>
<comment type="caution">
    <text evidence="1">The sequence shown here is derived from an EMBL/GenBank/DDBJ whole genome shotgun (WGS) entry which is preliminary data.</text>
</comment>
<protein>
    <submittedName>
        <fullName evidence="1">Uncharacterized protein</fullName>
    </submittedName>
</protein>